<dbReference type="OrthoDB" id="666658at2"/>
<organism evidence="1 2">
    <name type="scientific">Paraflavitalea soli</name>
    <dbReference type="NCBI Taxonomy" id="2315862"/>
    <lineage>
        <taxon>Bacteria</taxon>
        <taxon>Pseudomonadati</taxon>
        <taxon>Bacteroidota</taxon>
        <taxon>Chitinophagia</taxon>
        <taxon>Chitinophagales</taxon>
        <taxon>Chitinophagaceae</taxon>
        <taxon>Paraflavitalea</taxon>
    </lineage>
</organism>
<reference evidence="1 2" key="1">
    <citation type="submission" date="2018-09" db="EMBL/GenBank/DDBJ databases">
        <title>Genome sequencing of strain 6GH32-13.</title>
        <authorList>
            <person name="Weon H.-Y."/>
            <person name="Heo J."/>
            <person name="Kwon S.-W."/>
        </authorList>
    </citation>
    <scope>NUCLEOTIDE SEQUENCE [LARGE SCALE GENOMIC DNA]</scope>
    <source>
        <strain evidence="1 2">5GH32-13</strain>
    </source>
</reference>
<accession>A0A3B7MM22</accession>
<evidence type="ECO:0000313" key="2">
    <source>
        <dbReference type="Proteomes" id="UP000263900"/>
    </source>
</evidence>
<sequence>MDLQSTQNLYFSLTQKGRIRHDEQIKLTWKLITDFSLNLTLYDNYDSQPPGENATTVDYGIVFGISYSFSR</sequence>
<dbReference type="KEGG" id="pseg:D3H65_01155"/>
<dbReference type="RefSeq" id="WP_119048503.1">
    <property type="nucleotide sequence ID" value="NZ_CP032157.1"/>
</dbReference>
<gene>
    <name evidence="1" type="ORF">D3H65_01155</name>
</gene>
<protein>
    <submittedName>
        <fullName evidence="1">DUF481 domain-containing protein</fullName>
    </submittedName>
</protein>
<proteinExistence type="predicted"/>
<keyword evidence="2" id="KW-1185">Reference proteome</keyword>
<dbReference type="Proteomes" id="UP000263900">
    <property type="component" value="Chromosome"/>
</dbReference>
<dbReference type="AlphaFoldDB" id="A0A3B7MM22"/>
<dbReference type="Pfam" id="PF04338">
    <property type="entry name" value="DUF481"/>
    <property type="match status" value="1"/>
</dbReference>
<evidence type="ECO:0000313" key="1">
    <source>
        <dbReference type="EMBL" id="AXY72665.1"/>
    </source>
</evidence>
<name>A0A3B7MM22_9BACT</name>
<dbReference type="EMBL" id="CP032157">
    <property type="protein sequence ID" value="AXY72665.1"/>
    <property type="molecule type" value="Genomic_DNA"/>
</dbReference>
<dbReference type="InterPro" id="IPR007433">
    <property type="entry name" value="DUF481"/>
</dbReference>